<proteinExistence type="predicted"/>
<keyword evidence="2" id="KW-1185">Reference proteome</keyword>
<evidence type="ECO:0000313" key="2">
    <source>
        <dbReference type="Proteomes" id="UP000628840"/>
    </source>
</evidence>
<dbReference type="Proteomes" id="UP000628840">
    <property type="component" value="Unassembled WGS sequence"/>
</dbReference>
<reference evidence="1 2" key="1">
    <citation type="journal article" date="2019" name="Int. J. Syst. Evol. Microbiol.">
        <title>The Global Catalogue of Microorganisms (GCM) 10K type strain sequencing project: providing services to taxonomists for standard genome sequencing and annotation.</title>
        <authorList>
            <consortium name="The Broad Institute Genomics Platform"/>
            <consortium name="The Broad Institute Genome Sequencing Center for Infectious Disease"/>
            <person name="Wu L."/>
            <person name="Ma J."/>
        </authorList>
    </citation>
    <scope>NUCLEOTIDE SEQUENCE [LARGE SCALE GENOMIC DNA]</scope>
    <source>
        <strain evidence="1 2">JCM 19585</strain>
    </source>
</reference>
<comment type="caution">
    <text evidence="1">The sequence shown here is derived from an EMBL/GenBank/DDBJ whole genome shotgun (WGS) entry which is preliminary data.</text>
</comment>
<sequence>MERARTKLNEADFFRQKAMDSEGEEFLYYSSATLSACRSVTFALQKEHGGEEKFDDWYSGAQSEMKSDPLMRVLSELRNHVVKRTLVTPVGKTEYEVIDKSPKHPDFAGEPSIDGKTFTRHKLDEVPDDVKSNIPDQVVDDFLEEYGDDPIESWLNSYYFKIKQIVSEGSGVVED</sequence>
<name>A0A830FF93_9EURY</name>
<gene>
    <name evidence="1" type="ORF">GCM10009037_25890</name>
</gene>
<dbReference type="EMBL" id="BMPF01000004">
    <property type="protein sequence ID" value="GGL41024.1"/>
    <property type="molecule type" value="Genomic_DNA"/>
</dbReference>
<evidence type="ECO:0000313" key="1">
    <source>
        <dbReference type="EMBL" id="GGL41024.1"/>
    </source>
</evidence>
<accession>A0A830FF93</accession>
<organism evidence="1 2">
    <name type="scientific">Halarchaeum grantii</name>
    <dbReference type="NCBI Taxonomy" id="1193105"/>
    <lineage>
        <taxon>Archaea</taxon>
        <taxon>Methanobacteriati</taxon>
        <taxon>Methanobacteriota</taxon>
        <taxon>Stenosarchaea group</taxon>
        <taxon>Halobacteria</taxon>
        <taxon>Halobacteriales</taxon>
        <taxon>Halobacteriaceae</taxon>
    </lineage>
</organism>
<dbReference type="AlphaFoldDB" id="A0A830FF93"/>
<protein>
    <submittedName>
        <fullName evidence="1">Uncharacterized protein</fullName>
    </submittedName>
</protein>